<dbReference type="HOGENOM" id="CLU_008287_18_5_5"/>
<evidence type="ECO:0000256" key="3">
    <source>
        <dbReference type="ARBA" id="ARBA00022452"/>
    </source>
</evidence>
<dbReference type="STRING" id="715226.ABI_30770"/>
<dbReference type="GO" id="GO:0006811">
    <property type="term" value="P:monoatomic ion transport"/>
    <property type="evidence" value="ECO:0007669"/>
    <property type="project" value="UniProtKB-KW"/>
</dbReference>
<comment type="similarity">
    <text evidence="10 11">Belongs to the TonB-dependent receptor family.</text>
</comment>
<evidence type="ECO:0000256" key="2">
    <source>
        <dbReference type="ARBA" id="ARBA00022448"/>
    </source>
</evidence>
<keyword evidence="4 10" id="KW-0812">Transmembrane</keyword>
<dbReference type="Gene3D" id="2.170.130.10">
    <property type="entry name" value="TonB-dependent receptor, plug domain"/>
    <property type="match status" value="1"/>
</dbReference>
<dbReference type="PANTHER" id="PTHR30069">
    <property type="entry name" value="TONB-DEPENDENT OUTER MEMBRANE RECEPTOR"/>
    <property type="match status" value="1"/>
</dbReference>
<dbReference type="PANTHER" id="PTHR30069:SF53">
    <property type="entry name" value="COLICIN I RECEPTOR-RELATED"/>
    <property type="match status" value="1"/>
</dbReference>
<dbReference type="SUPFAM" id="SSF56935">
    <property type="entry name" value="Porins"/>
    <property type="match status" value="1"/>
</dbReference>
<evidence type="ECO:0000256" key="10">
    <source>
        <dbReference type="PROSITE-ProRule" id="PRU01360"/>
    </source>
</evidence>
<keyword evidence="2 10" id="KW-0813">Transport</keyword>
<dbReference type="InterPro" id="IPR000531">
    <property type="entry name" value="Beta-barrel_TonB"/>
</dbReference>
<evidence type="ECO:0000256" key="7">
    <source>
        <dbReference type="ARBA" id="ARBA00023077"/>
    </source>
</evidence>
<feature type="domain" description="TonB-dependent receptor plug" evidence="13">
    <location>
        <begin position="34"/>
        <end position="124"/>
    </location>
</feature>
<proteinExistence type="inferred from homology"/>
<organism evidence="14 15">
    <name type="scientific">Asticcacaulis biprosthecium C19</name>
    <dbReference type="NCBI Taxonomy" id="715226"/>
    <lineage>
        <taxon>Bacteria</taxon>
        <taxon>Pseudomonadati</taxon>
        <taxon>Pseudomonadota</taxon>
        <taxon>Alphaproteobacteria</taxon>
        <taxon>Caulobacterales</taxon>
        <taxon>Caulobacteraceae</taxon>
        <taxon>Asticcacaulis</taxon>
    </lineage>
</organism>
<dbReference type="PROSITE" id="PS52016">
    <property type="entry name" value="TONB_DEPENDENT_REC_3"/>
    <property type="match status" value="1"/>
</dbReference>
<evidence type="ECO:0000259" key="12">
    <source>
        <dbReference type="Pfam" id="PF00593"/>
    </source>
</evidence>
<name>F4QN69_9CAUL</name>
<comment type="subcellular location">
    <subcellularLocation>
        <location evidence="1 10">Cell outer membrane</location>
        <topology evidence="1 10">Multi-pass membrane protein</topology>
    </subcellularLocation>
</comment>
<evidence type="ECO:0000313" key="14">
    <source>
        <dbReference type="EMBL" id="EGF91660.1"/>
    </source>
</evidence>
<keyword evidence="7 11" id="KW-0798">TonB box</keyword>
<dbReference type="GO" id="GO:0015889">
    <property type="term" value="P:cobalamin transport"/>
    <property type="evidence" value="ECO:0007669"/>
    <property type="project" value="TreeGrafter"/>
</dbReference>
<evidence type="ECO:0000256" key="4">
    <source>
        <dbReference type="ARBA" id="ARBA00022692"/>
    </source>
</evidence>
<dbReference type="Gene3D" id="2.40.170.20">
    <property type="entry name" value="TonB-dependent receptor, beta-barrel domain"/>
    <property type="match status" value="1"/>
</dbReference>
<dbReference type="AlphaFoldDB" id="F4QN69"/>
<dbReference type="InterPro" id="IPR012910">
    <property type="entry name" value="Plug_dom"/>
</dbReference>
<reference evidence="15" key="1">
    <citation type="submission" date="2011-03" db="EMBL/GenBank/DDBJ databases">
        <title>Draft genome sequence of Brevundimonas diminuta.</title>
        <authorList>
            <person name="Brown P.J.B."/>
            <person name="Buechlein A."/>
            <person name="Hemmerich C."/>
            <person name="Brun Y.V."/>
        </authorList>
    </citation>
    <scope>NUCLEOTIDE SEQUENCE [LARGE SCALE GENOMIC DNA]</scope>
    <source>
        <strain evidence="15">C19</strain>
    </source>
</reference>
<evidence type="ECO:0000313" key="15">
    <source>
        <dbReference type="Proteomes" id="UP000006512"/>
    </source>
</evidence>
<keyword evidence="6" id="KW-0406">Ion transport</keyword>
<keyword evidence="15" id="KW-1185">Reference proteome</keyword>
<keyword evidence="9 10" id="KW-0998">Cell outer membrane</keyword>
<dbReference type="eggNOG" id="COG4206">
    <property type="taxonomic scope" value="Bacteria"/>
</dbReference>
<dbReference type="Pfam" id="PF07715">
    <property type="entry name" value="Plug"/>
    <property type="match status" value="1"/>
</dbReference>
<dbReference type="GO" id="GO:0009279">
    <property type="term" value="C:cell outer membrane"/>
    <property type="evidence" value="ECO:0007669"/>
    <property type="project" value="UniProtKB-SubCell"/>
</dbReference>
<protein>
    <submittedName>
        <fullName evidence="14">Vitamin B12 transporter btuB</fullName>
    </submittedName>
</protein>
<evidence type="ECO:0000256" key="11">
    <source>
        <dbReference type="RuleBase" id="RU003357"/>
    </source>
</evidence>
<evidence type="ECO:0000256" key="8">
    <source>
        <dbReference type="ARBA" id="ARBA00023136"/>
    </source>
</evidence>
<dbReference type="InterPro" id="IPR037066">
    <property type="entry name" value="Plug_dom_sf"/>
</dbReference>
<evidence type="ECO:0000256" key="9">
    <source>
        <dbReference type="ARBA" id="ARBA00023237"/>
    </source>
</evidence>
<dbReference type="Pfam" id="PF00593">
    <property type="entry name" value="TonB_dep_Rec_b-barrel"/>
    <property type="match status" value="1"/>
</dbReference>
<dbReference type="Proteomes" id="UP000006512">
    <property type="component" value="Unassembled WGS sequence"/>
</dbReference>
<evidence type="ECO:0000256" key="6">
    <source>
        <dbReference type="ARBA" id="ARBA00023065"/>
    </source>
</evidence>
<keyword evidence="3 10" id="KW-1134">Transmembrane beta strand</keyword>
<keyword evidence="8 10" id="KW-0472">Membrane</keyword>
<dbReference type="EMBL" id="GL883078">
    <property type="protein sequence ID" value="EGF91660.1"/>
    <property type="molecule type" value="Genomic_DNA"/>
</dbReference>
<dbReference type="InterPro" id="IPR039426">
    <property type="entry name" value="TonB-dep_rcpt-like"/>
</dbReference>
<evidence type="ECO:0000256" key="1">
    <source>
        <dbReference type="ARBA" id="ARBA00004571"/>
    </source>
</evidence>
<evidence type="ECO:0000259" key="13">
    <source>
        <dbReference type="Pfam" id="PF07715"/>
    </source>
</evidence>
<accession>F4QN69</accession>
<feature type="domain" description="TonB-dependent receptor-like beta-barrel" evidence="12">
    <location>
        <begin position="219"/>
        <end position="569"/>
    </location>
</feature>
<gene>
    <name evidence="14" type="ORF">ABI_30770</name>
</gene>
<keyword evidence="5" id="KW-0732">Signal</keyword>
<sequence length="595" mass="63406">MTAVTAPAFAEDVVIVSTRLKTAVPWSEHRAAKDGQSVNDVLEGVPGLTVLDGGVAGSRAELFVRGADANFTPVLIEGVPVHDLGDSRGGAFDFSTLAGDEISGVTVGQGPLSALYGSGALAGVVTTEIDLQPQLRLSVSGDEEYAVRLAGDVGLGDWTLNGAVRHGEDGDKNLGQWRTLSTVTAKLTGATPRDGRLSLFVRAANSDREGFDVASGGILYSNGEQQHIQDKDRLAGLSFRQPAGDGRSVNVNLAAFRRDQDQYSPAIGDPLGGGTPATVQTSSFDRIQATATYRAAGQRVDYAAGVGLMREQGEVDGVLDFGFFALPSSFEQDRSSAGVFGEGLVRLGGGFSLRGGARVDARDNDKAAWSHRASLEWQSADDRLALAGTWGRSLKVPSFYALGDPLVGSPDLQPEESEGGDVRVAYRFGDARLTVAAHSTVYRNLIDFDFATFKLVNRDKVEISGVDLGLDGPIGQRVTYEARVSTLTNDVNGSEDGLLHRPDLTAAFDVIWTPSPEWTVRLDNRYVGKRASNSIPTGDVRLKGYVRSDLTVGYGFGDGLALSARIGNLWDSEYETVAGFRARGRNVTVSLRKRW</sequence>
<dbReference type="InterPro" id="IPR036942">
    <property type="entry name" value="Beta-barrel_TonB_sf"/>
</dbReference>
<evidence type="ECO:0000256" key="5">
    <source>
        <dbReference type="ARBA" id="ARBA00022729"/>
    </source>
</evidence>